<organism evidence="3">
    <name type="scientific">Capitella teleta</name>
    <name type="common">Polychaete worm</name>
    <dbReference type="NCBI Taxonomy" id="283909"/>
    <lineage>
        <taxon>Eukaryota</taxon>
        <taxon>Metazoa</taxon>
        <taxon>Spiralia</taxon>
        <taxon>Lophotrochozoa</taxon>
        <taxon>Annelida</taxon>
        <taxon>Polychaeta</taxon>
        <taxon>Sedentaria</taxon>
        <taxon>Scolecida</taxon>
        <taxon>Capitellidae</taxon>
        <taxon>Capitella</taxon>
    </lineage>
</organism>
<feature type="compositionally biased region" description="Polar residues" evidence="2">
    <location>
        <begin position="456"/>
        <end position="473"/>
    </location>
</feature>
<reference evidence="5" key="1">
    <citation type="submission" date="2012-12" db="EMBL/GenBank/DDBJ databases">
        <authorList>
            <person name="Hellsten U."/>
            <person name="Grimwood J."/>
            <person name="Chapman J.A."/>
            <person name="Shapiro H."/>
            <person name="Aerts A."/>
            <person name="Otillar R.P."/>
            <person name="Terry A.Y."/>
            <person name="Boore J.L."/>
            <person name="Simakov O."/>
            <person name="Marletaz F."/>
            <person name="Cho S.-J."/>
            <person name="Edsinger-Gonzales E."/>
            <person name="Havlak P."/>
            <person name="Kuo D.-H."/>
            <person name="Larsson T."/>
            <person name="Lv J."/>
            <person name="Arendt D."/>
            <person name="Savage R."/>
            <person name="Osoegawa K."/>
            <person name="de Jong P."/>
            <person name="Lindberg D.R."/>
            <person name="Seaver E.C."/>
            <person name="Weisblat D.A."/>
            <person name="Putnam N.H."/>
            <person name="Grigoriev I.V."/>
            <person name="Rokhsar D.S."/>
        </authorList>
    </citation>
    <scope>NUCLEOTIDE SEQUENCE</scope>
    <source>
        <strain evidence="5">I ESC-2004</strain>
    </source>
</reference>
<sequence length="479" mass="55852">MKEMMREITQTGSSQSPDVLKWKTSLRNHDREAPSSSLRKSESFNNLRKSTGNLAMSFDSTGKSTARKIDNELEKIESEYIKNLQQQQMQSDVESMQMEVKRKDASAELAMSEKERLQNRLKAEEDAYAREKRLLLEEVVQLKKEKEALEKDGSRKDGQVLRAREELDQSAAALRSAETKIQMLRNQLVQREDQNKIIQSALDEKRNEVLKTETSLREMEEKYYTSSASLQDKIVPDLREEVRQLHRKLKEAEMNGEQDRYLRNKLSDDSGHLIKENALLNQQVVELQKQLERERELREANDGRRDKKISELVALREKEKTLQLELAQTQDSLKHEKTRAEHYLQQLSKRDQYATSQELQFSTTKCRLAEVEGQCRNFDAENSDLRRDKHLLTELLADVQNQVDEKDKEIMTLRAHIHSLESRLHDLEHLKDLETTVNSQKWEEFSRLAESMKTLSRSMAHSTSGEMNSTNKSPLLDYS</sequence>
<protein>
    <submittedName>
        <fullName evidence="3 4">Uncharacterized protein</fullName>
    </submittedName>
</protein>
<keyword evidence="1" id="KW-0175">Coiled coil</keyword>
<evidence type="ECO:0000313" key="4">
    <source>
        <dbReference type="EnsemblMetazoa" id="CapteP188336"/>
    </source>
</evidence>
<feature type="region of interest" description="Disordered" evidence="2">
    <location>
        <begin position="456"/>
        <end position="479"/>
    </location>
</feature>
<evidence type="ECO:0000313" key="5">
    <source>
        <dbReference type="Proteomes" id="UP000014760"/>
    </source>
</evidence>
<dbReference type="OrthoDB" id="2130396at2759"/>
<dbReference type="EMBL" id="KB291874">
    <property type="protein sequence ID" value="ELU18498.1"/>
    <property type="molecule type" value="Genomic_DNA"/>
</dbReference>
<dbReference type="HOGENOM" id="CLU_045034_0_0_1"/>
<accession>R7VI17</accession>
<feature type="coiled-coil region" evidence="1">
    <location>
        <begin position="368"/>
        <end position="423"/>
    </location>
</feature>
<reference evidence="3 5" key="2">
    <citation type="journal article" date="2013" name="Nature">
        <title>Insights into bilaterian evolution from three spiralian genomes.</title>
        <authorList>
            <person name="Simakov O."/>
            <person name="Marletaz F."/>
            <person name="Cho S.J."/>
            <person name="Edsinger-Gonzales E."/>
            <person name="Havlak P."/>
            <person name="Hellsten U."/>
            <person name="Kuo D.H."/>
            <person name="Larsson T."/>
            <person name="Lv J."/>
            <person name="Arendt D."/>
            <person name="Savage R."/>
            <person name="Osoegawa K."/>
            <person name="de Jong P."/>
            <person name="Grimwood J."/>
            <person name="Chapman J.A."/>
            <person name="Shapiro H."/>
            <person name="Aerts A."/>
            <person name="Otillar R.P."/>
            <person name="Terry A.Y."/>
            <person name="Boore J.L."/>
            <person name="Grigoriev I.V."/>
            <person name="Lindberg D.R."/>
            <person name="Seaver E.C."/>
            <person name="Weisblat D.A."/>
            <person name="Putnam N.H."/>
            <person name="Rokhsar D.S."/>
        </authorList>
    </citation>
    <scope>NUCLEOTIDE SEQUENCE</scope>
    <source>
        <strain evidence="3 5">I ESC-2004</strain>
    </source>
</reference>
<evidence type="ECO:0000256" key="1">
    <source>
        <dbReference type="SAM" id="Coils"/>
    </source>
</evidence>
<feature type="region of interest" description="Disordered" evidence="2">
    <location>
        <begin position="1"/>
        <end position="64"/>
    </location>
</feature>
<evidence type="ECO:0000256" key="2">
    <source>
        <dbReference type="SAM" id="MobiDB-lite"/>
    </source>
</evidence>
<feature type="compositionally biased region" description="Polar residues" evidence="2">
    <location>
        <begin position="34"/>
        <end position="64"/>
    </location>
</feature>
<keyword evidence="5" id="KW-1185">Reference proteome</keyword>
<evidence type="ECO:0000313" key="3">
    <source>
        <dbReference type="EMBL" id="ELU18498.1"/>
    </source>
</evidence>
<dbReference type="EnsemblMetazoa" id="CapteT188336">
    <property type="protein sequence ID" value="CapteP188336"/>
    <property type="gene ID" value="CapteG188336"/>
</dbReference>
<feature type="coiled-coil region" evidence="1">
    <location>
        <begin position="100"/>
        <end position="332"/>
    </location>
</feature>
<dbReference type="SUPFAM" id="SSF90257">
    <property type="entry name" value="Myosin rod fragments"/>
    <property type="match status" value="1"/>
</dbReference>
<dbReference type="OMA" id="RKATEMH"/>
<dbReference type="EMBL" id="AMQN01003769">
    <property type="status" value="NOT_ANNOTATED_CDS"/>
    <property type="molecule type" value="Genomic_DNA"/>
</dbReference>
<reference evidence="4" key="3">
    <citation type="submission" date="2015-06" db="UniProtKB">
        <authorList>
            <consortium name="EnsemblMetazoa"/>
        </authorList>
    </citation>
    <scope>IDENTIFICATION</scope>
</reference>
<dbReference type="Proteomes" id="UP000014760">
    <property type="component" value="Unassembled WGS sequence"/>
</dbReference>
<name>R7VI17_CAPTE</name>
<proteinExistence type="predicted"/>
<gene>
    <name evidence="3" type="ORF">CAPTEDRAFT_188336</name>
</gene>
<dbReference type="AlphaFoldDB" id="R7VI17"/>
<dbReference type="STRING" id="283909.R7VI17"/>
<feature type="compositionally biased region" description="Polar residues" evidence="2">
    <location>
        <begin position="8"/>
        <end position="17"/>
    </location>
</feature>